<feature type="region of interest" description="Disordered" evidence="1">
    <location>
        <begin position="470"/>
        <end position="530"/>
    </location>
</feature>
<dbReference type="OrthoDB" id="10066232at2759"/>
<evidence type="ECO:0000313" key="2">
    <source>
        <dbReference type="EMBL" id="KAF2703572.1"/>
    </source>
</evidence>
<feature type="region of interest" description="Disordered" evidence="1">
    <location>
        <begin position="1090"/>
        <end position="1119"/>
    </location>
</feature>
<feature type="compositionally biased region" description="Basic and acidic residues" evidence="1">
    <location>
        <begin position="713"/>
        <end position="722"/>
    </location>
</feature>
<feature type="region of interest" description="Disordered" evidence="1">
    <location>
        <begin position="235"/>
        <end position="376"/>
    </location>
</feature>
<dbReference type="EMBL" id="MU005786">
    <property type="protein sequence ID" value="KAF2703572.1"/>
    <property type="molecule type" value="Genomic_DNA"/>
</dbReference>
<feature type="compositionally biased region" description="Polar residues" evidence="1">
    <location>
        <begin position="884"/>
        <end position="893"/>
    </location>
</feature>
<evidence type="ECO:0000313" key="3">
    <source>
        <dbReference type="Proteomes" id="UP000799428"/>
    </source>
</evidence>
<feature type="compositionally biased region" description="Gly residues" evidence="1">
    <location>
        <begin position="1176"/>
        <end position="1186"/>
    </location>
</feature>
<evidence type="ECO:0000256" key="1">
    <source>
        <dbReference type="SAM" id="MobiDB-lite"/>
    </source>
</evidence>
<feature type="compositionally biased region" description="Low complexity" evidence="1">
    <location>
        <begin position="894"/>
        <end position="925"/>
    </location>
</feature>
<organism evidence="2 3">
    <name type="scientific">Pleomassaria siparia CBS 279.74</name>
    <dbReference type="NCBI Taxonomy" id="1314801"/>
    <lineage>
        <taxon>Eukaryota</taxon>
        <taxon>Fungi</taxon>
        <taxon>Dikarya</taxon>
        <taxon>Ascomycota</taxon>
        <taxon>Pezizomycotina</taxon>
        <taxon>Dothideomycetes</taxon>
        <taxon>Pleosporomycetidae</taxon>
        <taxon>Pleosporales</taxon>
        <taxon>Pleomassariaceae</taxon>
        <taxon>Pleomassaria</taxon>
    </lineage>
</organism>
<feature type="compositionally biased region" description="Pro residues" evidence="1">
    <location>
        <begin position="244"/>
        <end position="255"/>
    </location>
</feature>
<protein>
    <submittedName>
        <fullName evidence="2">Uncharacterized protein</fullName>
    </submittedName>
</protein>
<feature type="compositionally biased region" description="Low complexity" evidence="1">
    <location>
        <begin position="952"/>
        <end position="979"/>
    </location>
</feature>
<accession>A0A6G1JTG3</accession>
<proteinExistence type="predicted"/>
<feature type="compositionally biased region" description="Low complexity" evidence="1">
    <location>
        <begin position="995"/>
        <end position="1018"/>
    </location>
</feature>
<gene>
    <name evidence="2" type="ORF">K504DRAFT_173185</name>
</gene>
<feature type="compositionally biased region" description="Polar residues" evidence="1">
    <location>
        <begin position="303"/>
        <end position="319"/>
    </location>
</feature>
<sequence length="1199" mass="130907">MEEDWKYYNVDEYNTWKRRQGQNFRCPPRENYIVAANHIKDVLDSKKLSWAAMCGLAMLCLGSRRDMPDLHIVYDDRDFQRIKSKLESDKRVSLPKGMVPLFPVKILIATGPKYKDMTCTENVEVELDLVPLGINGAPSTEDFRKHQILLQLKVNGKTHNFRGLNMLYLINTSVQYCKSQDLVWDPKRDITFLCQNYASEIKKVRHQLNQTDIQTSFLSTAYFAKLSPEDQRKCYNTLLDRDPPPMMSITPPPPQGDHKPPNPAQGQTQKPLPHLHKSSPPRKTPQPSNAFLSPPLLGKPKSQPAQNPQNSPANGTGQHAQLVPIYSANAANSDPRSRHRATSAPNAPNSTPANNPPTAQSGISRPMSMNSRPQSQAAFYSTAQLTKPQMVPLQGHPRKSMSASGMGGLAQKSMPNLKASQGPVGTIPLPSQTDMAIPLGLSVSHGSANHSSRAAISPGVATRGLCKSSAPASGLGLPPGLQNTDKPNPASPAGMPQKMALPGQRPKQHHNNNAGNSAADWKPTVAGSPSTQVAGLRLVGPEGLHKSADRPVQPAHAALTAPSKKSEHLRPLSCLAQHVPTPKQNTFVFELDAGPAQTITPAQAALRSMPPQELSGEPVAPKQRQSDTLEIAQQPQQVQSPPKAQLQAFPPPELAHLAHHVVSPPQPQQPFPFNASTLAPQAHNEIYPIEDLPPSLIAGGAFRQRSPSHSHQRSPERTRHDSPQLSPNLQVNASIYQNYSPSTSPSNGQVLPHAAPISEYKAYSASGAVSTPAVSASENLQRIQSSSVSPIVQSSAYIMPYSLPAVGPQAGTLTPPMSPPEKRDSHHSLQKQGEHPAPIVNASTYAAYTNQKNQELFTRLQTQMQKPRVGSQQPGSEVCFSKEQIQNPGQAQTQSMPAQVQPQPQARVQPAQSQLQPQLQHQAPPQESPQSATILPAPLQWTHAALAHHNYASQTQPQQPQLMQPQSQSQSQPQPIQATQPPPPPPIQSPPHPQPQFQQQQQAPQFQPQLVQAPPQQQSYTQLPIQQLPIQQLPIQQLPIMQPLQTHQLSHANMTLAYHDSPTTPLHNRNTSHGSDKLAQEYMSELPRYAERGYGSGGSAYSSEDESDGSSSKRRVASVKPLGEVVEKKKDTMISHEGSVYGGVYLAEGDKDVEKRDEQKDYLSRPEDGWKRDSGRGLGEGNGNGGKRISELYDFIDFT</sequence>
<reference evidence="2" key="1">
    <citation type="journal article" date="2020" name="Stud. Mycol.">
        <title>101 Dothideomycetes genomes: a test case for predicting lifestyles and emergence of pathogens.</title>
        <authorList>
            <person name="Haridas S."/>
            <person name="Albert R."/>
            <person name="Binder M."/>
            <person name="Bloem J."/>
            <person name="Labutti K."/>
            <person name="Salamov A."/>
            <person name="Andreopoulos B."/>
            <person name="Baker S."/>
            <person name="Barry K."/>
            <person name="Bills G."/>
            <person name="Bluhm B."/>
            <person name="Cannon C."/>
            <person name="Castanera R."/>
            <person name="Culley D."/>
            <person name="Daum C."/>
            <person name="Ezra D."/>
            <person name="Gonzalez J."/>
            <person name="Henrissat B."/>
            <person name="Kuo A."/>
            <person name="Liang C."/>
            <person name="Lipzen A."/>
            <person name="Lutzoni F."/>
            <person name="Magnuson J."/>
            <person name="Mondo S."/>
            <person name="Nolan M."/>
            <person name="Ohm R."/>
            <person name="Pangilinan J."/>
            <person name="Park H.-J."/>
            <person name="Ramirez L."/>
            <person name="Alfaro M."/>
            <person name="Sun H."/>
            <person name="Tritt A."/>
            <person name="Yoshinaga Y."/>
            <person name="Zwiers L.-H."/>
            <person name="Turgeon B."/>
            <person name="Goodwin S."/>
            <person name="Spatafora J."/>
            <person name="Crous P."/>
            <person name="Grigoriev I."/>
        </authorList>
    </citation>
    <scope>NUCLEOTIDE SEQUENCE</scope>
    <source>
        <strain evidence="2">CBS 279.74</strain>
    </source>
</reference>
<feature type="region of interest" description="Disordered" evidence="1">
    <location>
        <begin position="1148"/>
        <end position="1188"/>
    </location>
</feature>
<feature type="compositionally biased region" description="Polar residues" evidence="1">
    <location>
        <begin position="360"/>
        <end position="376"/>
    </location>
</feature>
<feature type="compositionally biased region" description="Basic and acidic residues" evidence="1">
    <location>
        <begin position="1148"/>
        <end position="1175"/>
    </location>
</feature>
<feature type="region of interest" description="Disordered" evidence="1">
    <location>
        <begin position="809"/>
        <end position="833"/>
    </location>
</feature>
<keyword evidence="3" id="KW-1185">Reference proteome</keyword>
<feature type="region of interest" description="Disordered" evidence="1">
    <location>
        <begin position="695"/>
        <end position="726"/>
    </location>
</feature>
<name>A0A6G1JTG3_9PLEO</name>
<dbReference type="AlphaFoldDB" id="A0A6G1JTG3"/>
<dbReference type="Proteomes" id="UP000799428">
    <property type="component" value="Unassembled WGS sequence"/>
</dbReference>
<feature type="region of interest" description="Disordered" evidence="1">
    <location>
        <begin position="884"/>
        <end position="932"/>
    </location>
</feature>
<feature type="region of interest" description="Disordered" evidence="1">
    <location>
        <begin position="952"/>
        <end position="1018"/>
    </location>
</feature>
<feature type="compositionally biased region" description="Low complexity" evidence="1">
    <location>
        <begin position="342"/>
        <end position="359"/>
    </location>
</feature>
<feature type="region of interest" description="Disordered" evidence="1">
    <location>
        <begin position="543"/>
        <end position="568"/>
    </location>
</feature>
<feature type="compositionally biased region" description="Pro residues" evidence="1">
    <location>
        <begin position="980"/>
        <end position="994"/>
    </location>
</feature>